<accession>A0ABD1MMM9</accession>
<sequence length="55" mass="6196">MFLCLIGLEIAAGVIEEYDTPTNLLENKSSSFAQLVTEYTVRTNSSFEKSIDHRL</sequence>
<dbReference type="Proteomes" id="UP001603857">
    <property type="component" value="Unassembled WGS sequence"/>
</dbReference>
<proteinExistence type="predicted"/>
<evidence type="ECO:0000313" key="2">
    <source>
        <dbReference type="Proteomes" id="UP001603857"/>
    </source>
</evidence>
<protein>
    <submittedName>
        <fullName evidence="1">Uncharacterized protein</fullName>
    </submittedName>
</protein>
<gene>
    <name evidence="1" type="ORF">Fmac_011229</name>
</gene>
<dbReference type="EMBL" id="JBGMDY010000004">
    <property type="protein sequence ID" value="KAL2336783.1"/>
    <property type="molecule type" value="Genomic_DNA"/>
</dbReference>
<reference evidence="1 2" key="1">
    <citation type="submission" date="2024-08" db="EMBL/GenBank/DDBJ databases">
        <title>Insights into the chromosomal genome structure of Flemingia macrophylla.</title>
        <authorList>
            <person name="Ding Y."/>
            <person name="Zhao Y."/>
            <person name="Bi W."/>
            <person name="Wu M."/>
            <person name="Zhao G."/>
            <person name="Gong Y."/>
            <person name="Li W."/>
            <person name="Zhang P."/>
        </authorList>
    </citation>
    <scope>NUCLEOTIDE SEQUENCE [LARGE SCALE GENOMIC DNA]</scope>
    <source>
        <strain evidence="1">DYQJB</strain>
        <tissue evidence="1">Leaf</tissue>
    </source>
</reference>
<dbReference type="AlphaFoldDB" id="A0ABD1MMM9"/>
<organism evidence="1 2">
    <name type="scientific">Flemingia macrophylla</name>
    <dbReference type="NCBI Taxonomy" id="520843"/>
    <lineage>
        <taxon>Eukaryota</taxon>
        <taxon>Viridiplantae</taxon>
        <taxon>Streptophyta</taxon>
        <taxon>Embryophyta</taxon>
        <taxon>Tracheophyta</taxon>
        <taxon>Spermatophyta</taxon>
        <taxon>Magnoliopsida</taxon>
        <taxon>eudicotyledons</taxon>
        <taxon>Gunneridae</taxon>
        <taxon>Pentapetalae</taxon>
        <taxon>rosids</taxon>
        <taxon>fabids</taxon>
        <taxon>Fabales</taxon>
        <taxon>Fabaceae</taxon>
        <taxon>Papilionoideae</taxon>
        <taxon>50 kb inversion clade</taxon>
        <taxon>NPAAA clade</taxon>
        <taxon>indigoferoid/millettioid clade</taxon>
        <taxon>Phaseoleae</taxon>
        <taxon>Flemingia</taxon>
    </lineage>
</organism>
<comment type="caution">
    <text evidence="1">The sequence shown here is derived from an EMBL/GenBank/DDBJ whole genome shotgun (WGS) entry which is preliminary data.</text>
</comment>
<name>A0ABD1MMM9_9FABA</name>
<evidence type="ECO:0000313" key="1">
    <source>
        <dbReference type="EMBL" id="KAL2336783.1"/>
    </source>
</evidence>
<keyword evidence="2" id="KW-1185">Reference proteome</keyword>